<dbReference type="PROSITE" id="PS51419">
    <property type="entry name" value="RAB"/>
    <property type="match status" value="1"/>
</dbReference>
<reference evidence="8" key="1">
    <citation type="journal article" date="2021" name="Genome Biol. Evol.">
        <title>A High-Quality Reference Genome for a Parasitic Bivalve with Doubly Uniparental Inheritance (Bivalvia: Unionida).</title>
        <authorList>
            <person name="Smith C.H."/>
        </authorList>
    </citation>
    <scope>NUCLEOTIDE SEQUENCE</scope>
    <source>
        <strain evidence="8">CHS0354</strain>
    </source>
</reference>
<dbReference type="NCBIfam" id="TIGR00231">
    <property type="entry name" value="small_GTP"/>
    <property type="match status" value="1"/>
</dbReference>
<keyword evidence="6" id="KW-0449">Lipoprotein</keyword>
<keyword evidence="3" id="KW-0547">Nucleotide-binding</keyword>
<dbReference type="SMART" id="SM00174">
    <property type="entry name" value="RHO"/>
    <property type="match status" value="1"/>
</dbReference>
<keyword evidence="5" id="KW-0472">Membrane</keyword>
<evidence type="ECO:0000256" key="5">
    <source>
        <dbReference type="ARBA" id="ARBA00023136"/>
    </source>
</evidence>
<dbReference type="SMART" id="SM00176">
    <property type="entry name" value="RAN"/>
    <property type="match status" value="1"/>
</dbReference>
<keyword evidence="4" id="KW-0342">GTP-binding</keyword>
<dbReference type="Proteomes" id="UP001195483">
    <property type="component" value="Unassembled WGS sequence"/>
</dbReference>
<comment type="subcellular location">
    <subcellularLocation>
        <location evidence="1">Endomembrane system</location>
    </subcellularLocation>
</comment>
<proteinExistence type="inferred from homology"/>
<evidence type="ECO:0000256" key="4">
    <source>
        <dbReference type="ARBA" id="ARBA00023134"/>
    </source>
</evidence>
<dbReference type="GO" id="GO:0003924">
    <property type="term" value="F:GTPase activity"/>
    <property type="evidence" value="ECO:0007669"/>
    <property type="project" value="InterPro"/>
</dbReference>
<sequence length="226" mass="25943">MTSKRYDSLVRLLLVGETGVGKTCLLCRFSSDEFMESHISTIGIDFKMKTLYLDGQTVKVQVWDTAGQERFEAITKQFYRRAQGIMLVYDICNRRSFEALPKWLSYIHECCKDSVVLVLIGNKSDKQDKRQVSFLEAQKFADENNIEFFEASAKMKNNLEKPFLDICRNILRNSQAKEEQEKENTSITIEKTPEPYTADNILKSSEGFKEEQVPQQGSGWGCCVIS</sequence>
<gene>
    <name evidence="8" type="ORF">CHS0354_023268</name>
</gene>
<reference evidence="8" key="2">
    <citation type="journal article" date="2021" name="Genome Biol. Evol.">
        <title>Developing a high-quality reference genome for a parasitic bivalve with doubly uniparental inheritance (Bivalvia: Unionida).</title>
        <authorList>
            <person name="Smith C.H."/>
        </authorList>
    </citation>
    <scope>NUCLEOTIDE SEQUENCE</scope>
    <source>
        <strain evidence="8">CHS0354</strain>
        <tissue evidence="8">Mantle</tissue>
    </source>
</reference>
<evidence type="ECO:0008006" key="10">
    <source>
        <dbReference type="Google" id="ProtNLM"/>
    </source>
</evidence>
<dbReference type="CDD" id="cd00154">
    <property type="entry name" value="Rab"/>
    <property type="match status" value="1"/>
</dbReference>
<dbReference type="InterPro" id="IPR050305">
    <property type="entry name" value="Small_GTPase_Rab"/>
</dbReference>
<dbReference type="AlphaFoldDB" id="A0AAE0T5V2"/>
<dbReference type="PANTHER" id="PTHR47980">
    <property type="entry name" value="LD44762P"/>
    <property type="match status" value="1"/>
</dbReference>
<dbReference type="InterPro" id="IPR027417">
    <property type="entry name" value="P-loop_NTPase"/>
</dbReference>
<dbReference type="EMBL" id="JAEAOA010001408">
    <property type="protein sequence ID" value="KAK3604053.1"/>
    <property type="molecule type" value="Genomic_DNA"/>
</dbReference>
<dbReference type="SMART" id="SM00175">
    <property type="entry name" value="RAB"/>
    <property type="match status" value="1"/>
</dbReference>
<dbReference type="FunFam" id="3.40.50.300:FF:000586">
    <property type="entry name" value="Rab family GTPase"/>
    <property type="match status" value="1"/>
</dbReference>
<dbReference type="PROSITE" id="PS51420">
    <property type="entry name" value="RHO"/>
    <property type="match status" value="1"/>
</dbReference>
<dbReference type="GO" id="GO:0005525">
    <property type="term" value="F:GTP binding"/>
    <property type="evidence" value="ECO:0007669"/>
    <property type="project" value="UniProtKB-KW"/>
</dbReference>
<dbReference type="GO" id="GO:0012505">
    <property type="term" value="C:endomembrane system"/>
    <property type="evidence" value="ECO:0007669"/>
    <property type="project" value="UniProtKB-SubCell"/>
</dbReference>
<keyword evidence="9" id="KW-1185">Reference proteome</keyword>
<accession>A0AAE0T5V2</accession>
<evidence type="ECO:0000256" key="7">
    <source>
        <dbReference type="ARBA" id="ARBA00023289"/>
    </source>
</evidence>
<protein>
    <recommendedName>
        <fullName evidence="10">Ras-related protein Rab-15</fullName>
    </recommendedName>
</protein>
<evidence type="ECO:0000313" key="9">
    <source>
        <dbReference type="Proteomes" id="UP001195483"/>
    </source>
</evidence>
<dbReference type="InterPro" id="IPR005225">
    <property type="entry name" value="Small_GTP-bd"/>
</dbReference>
<evidence type="ECO:0000256" key="2">
    <source>
        <dbReference type="ARBA" id="ARBA00006270"/>
    </source>
</evidence>
<dbReference type="Pfam" id="PF00071">
    <property type="entry name" value="Ras"/>
    <property type="match status" value="1"/>
</dbReference>
<evidence type="ECO:0000256" key="6">
    <source>
        <dbReference type="ARBA" id="ARBA00023288"/>
    </source>
</evidence>
<evidence type="ECO:0000256" key="1">
    <source>
        <dbReference type="ARBA" id="ARBA00004308"/>
    </source>
</evidence>
<dbReference type="SMART" id="SM00173">
    <property type="entry name" value="RAS"/>
    <property type="match status" value="1"/>
</dbReference>
<dbReference type="Gene3D" id="3.40.50.300">
    <property type="entry name" value="P-loop containing nucleotide triphosphate hydrolases"/>
    <property type="match status" value="1"/>
</dbReference>
<name>A0AAE0T5V2_9BIVA</name>
<dbReference type="SUPFAM" id="SSF52540">
    <property type="entry name" value="P-loop containing nucleoside triphosphate hydrolases"/>
    <property type="match status" value="1"/>
</dbReference>
<dbReference type="PRINTS" id="PR00449">
    <property type="entry name" value="RASTRNSFRMNG"/>
</dbReference>
<evidence type="ECO:0000256" key="3">
    <source>
        <dbReference type="ARBA" id="ARBA00022741"/>
    </source>
</evidence>
<evidence type="ECO:0000313" key="8">
    <source>
        <dbReference type="EMBL" id="KAK3604053.1"/>
    </source>
</evidence>
<keyword evidence="7" id="KW-0636">Prenylation</keyword>
<comment type="similarity">
    <text evidence="2">Belongs to the small GTPase superfamily. Rab family.</text>
</comment>
<organism evidence="8 9">
    <name type="scientific">Potamilus streckersoni</name>
    <dbReference type="NCBI Taxonomy" id="2493646"/>
    <lineage>
        <taxon>Eukaryota</taxon>
        <taxon>Metazoa</taxon>
        <taxon>Spiralia</taxon>
        <taxon>Lophotrochozoa</taxon>
        <taxon>Mollusca</taxon>
        <taxon>Bivalvia</taxon>
        <taxon>Autobranchia</taxon>
        <taxon>Heteroconchia</taxon>
        <taxon>Palaeoheterodonta</taxon>
        <taxon>Unionida</taxon>
        <taxon>Unionoidea</taxon>
        <taxon>Unionidae</taxon>
        <taxon>Ambleminae</taxon>
        <taxon>Lampsilini</taxon>
        <taxon>Potamilus</taxon>
    </lineage>
</organism>
<comment type="caution">
    <text evidence="8">The sequence shown here is derived from an EMBL/GenBank/DDBJ whole genome shotgun (WGS) entry which is preliminary data.</text>
</comment>
<dbReference type="PROSITE" id="PS51421">
    <property type="entry name" value="RAS"/>
    <property type="match status" value="1"/>
</dbReference>
<reference evidence="8" key="3">
    <citation type="submission" date="2023-05" db="EMBL/GenBank/DDBJ databases">
        <authorList>
            <person name="Smith C.H."/>
        </authorList>
    </citation>
    <scope>NUCLEOTIDE SEQUENCE</scope>
    <source>
        <strain evidence="8">CHS0354</strain>
        <tissue evidence="8">Mantle</tissue>
    </source>
</reference>
<dbReference type="InterPro" id="IPR001806">
    <property type="entry name" value="Small_GTPase"/>
</dbReference>